<dbReference type="AlphaFoldDB" id="A0A8X6IN63"/>
<keyword evidence="2" id="KW-1185">Reference proteome</keyword>
<accession>A0A8X6IN63</accession>
<sequence length="107" mass="12087">MLYYSADVSGPQTLLKVVSPVFEPNTLPTCAIQFALHMFRMDFSTFKMVIKAPNSTWESTTFEGNSAHNFRVGIQNLTAAKTRLSQYIGFYLRCDSEFATHEETSGF</sequence>
<name>A0A8X6IN63_NEPPI</name>
<dbReference type="EMBL" id="BMAW01092060">
    <property type="protein sequence ID" value="GFS52907.1"/>
    <property type="molecule type" value="Genomic_DNA"/>
</dbReference>
<evidence type="ECO:0000313" key="1">
    <source>
        <dbReference type="EMBL" id="GFS52907.1"/>
    </source>
</evidence>
<reference evidence="1" key="1">
    <citation type="submission" date="2020-08" db="EMBL/GenBank/DDBJ databases">
        <title>Multicomponent nature underlies the extraordinary mechanical properties of spider dragline silk.</title>
        <authorList>
            <person name="Kono N."/>
            <person name="Nakamura H."/>
            <person name="Mori M."/>
            <person name="Yoshida Y."/>
            <person name="Ohtoshi R."/>
            <person name="Malay A.D."/>
            <person name="Moran D.A.P."/>
            <person name="Tomita M."/>
            <person name="Numata K."/>
            <person name="Arakawa K."/>
        </authorList>
    </citation>
    <scope>NUCLEOTIDE SEQUENCE</scope>
</reference>
<proteinExistence type="predicted"/>
<protein>
    <submittedName>
        <fullName evidence="1">Uncharacterized protein</fullName>
    </submittedName>
</protein>
<dbReference type="OrthoDB" id="6435203at2759"/>
<gene>
    <name evidence="1" type="primary">AVEN_83095_1</name>
    <name evidence="1" type="ORF">NPIL_610812</name>
</gene>
<evidence type="ECO:0000313" key="2">
    <source>
        <dbReference type="Proteomes" id="UP000887013"/>
    </source>
</evidence>
<dbReference type="Proteomes" id="UP000887013">
    <property type="component" value="Unassembled WGS sequence"/>
</dbReference>
<organism evidence="1 2">
    <name type="scientific">Nephila pilipes</name>
    <name type="common">Giant wood spider</name>
    <name type="synonym">Nephila maculata</name>
    <dbReference type="NCBI Taxonomy" id="299642"/>
    <lineage>
        <taxon>Eukaryota</taxon>
        <taxon>Metazoa</taxon>
        <taxon>Ecdysozoa</taxon>
        <taxon>Arthropoda</taxon>
        <taxon>Chelicerata</taxon>
        <taxon>Arachnida</taxon>
        <taxon>Araneae</taxon>
        <taxon>Araneomorphae</taxon>
        <taxon>Entelegynae</taxon>
        <taxon>Araneoidea</taxon>
        <taxon>Nephilidae</taxon>
        <taxon>Nephila</taxon>
    </lineage>
</organism>
<comment type="caution">
    <text evidence="1">The sequence shown here is derived from an EMBL/GenBank/DDBJ whole genome shotgun (WGS) entry which is preliminary data.</text>
</comment>